<accession>E3EJR1</accession>
<geneLocation type="plasmid" evidence="1 2">
    <name>pSC2</name>
</geneLocation>
<dbReference type="EMBL" id="CP002214">
    <property type="protein sequence ID" value="ADO59659.1"/>
    <property type="molecule type" value="Genomic_DNA"/>
</dbReference>
<dbReference type="KEGG" id="ppm:PPSC2_26825"/>
<name>E3EJR1_PAEPS</name>
<dbReference type="RefSeq" id="WP_013386073.1">
    <property type="nucleotide sequence ID" value="NC_014628.2"/>
</dbReference>
<organism evidence="1 2">
    <name type="scientific">Paenibacillus polymyxa (strain SC2)</name>
    <name type="common">Bacillus polymyxa</name>
    <dbReference type="NCBI Taxonomy" id="886882"/>
    <lineage>
        <taxon>Bacteria</taxon>
        <taxon>Bacillati</taxon>
        <taxon>Bacillota</taxon>
        <taxon>Bacilli</taxon>
        <taxon>Bacillales</taxon>
        <taxon>Paenibacillaceae</taxon>
        <taxon>Paenibacillus</taxon>
    </lineage>
</organism>
<dbReference type="PATRIC" id="fig|886882.15.peg.5670"/>
<dbReference type="AlphaFoldDB" id="E3EJR1"/>
<reference evidence="1 2" key="1">
    <citation type="journal article" date="2011" name="J. Bacteriol.">
        <title>Complete genome sequence of Paenibacillus polymyxa SC2, a strain of plant growth-promoting Rhizobacterium with broad-spectrum antimicrobial activity.</title>
        <authorList>
            <person name="Ma M."/>
            <person name="Wang C."/>
            <person name="Ding Y."/>
            <person name="Li L."/>
            <person name="Shen D."/>
            <person name="Jiang X."/>
            <person name="Guan D."/>
            <person name="Cao F."/>
            <person name="Chen H."/>
            <person name="Feng R."/>
            <person name="Wang X."/>
            <person name="Ge Y."/>
            <person name="Yao L."/>
            <person name="Bing X."/>
            <person name="Yang X."/>
            <person name="Li J."/>
            <person name="Du B."/>
        </authorList>
    </citation>
    <scope>NUCLEOTIDE SEQUENCE [LARGE SCALE GENOMIC DNA]</scope>
    <source>
        <strain evidence="1 2">SC2</strain>
        <plasmid evidence="2">pSC2</plasmid>
    </source>
</reference>
<protein>
    <submittedName>
        <fullName evidence="1">Uncharacterized protein</fullName>
    </submittedName>
</protein>
<dbReference type="HOGENOM" id="CLU_2438064_0_0_9"/>
<keyword evidence="1" id="KW-0614">Plasmid</keyword>
<sequence>MKMAFFRPNKLNEMMNEIFQTKNTSNYCEVEYSEKLETDAILTYSEDGRLVSEQPLTDALSAISNALNIPVTKYDVIEVGDFGDGFAFFA</sequence>
<evidence type="ECO:0000313" key="1">
    <source>
        <dbReference type="EMBL" id="ADO59659.1"/>
    </source>
</evidence>
<evidence type="ECO:0000313" key="2">
    <source>
        <dbReference type="Proteomes" id="UP000006868"/>
    </source>
</evidence>
<proteinExistence type="predicted"/>
<dbReference type="Proteomes" id="UP000006868">
    <property type="component" value="Plasmid pSC2"/>
</dbReference>
<gene>
    <name evidence="1" type="ORF">PPSC2_26825</name>
</gene>